<keyword evidence="1" id="KW-0812">Transmembrane</keyword>
<sequence length="146" mass="15845">MFQVNTMDRNGNAMKAFWVLAPNWLTAVSPPNLNETAYRQAEINCNPIFLISCIFSCCVMRSPLAIALFSSLRNTFVSGAAACERAMASDEAMKSGSKANLMPSVVAAMVAHQGRPVVTCTASRVVCIRSEGHQPSLSPTLFMYPH</sequence>
<reference evidence="2" key="2">
    <citation type="submission" date="2021-01" db="EMBL/GenBank/DDBJ databases">
        <authorList>
            <person name="Schikora-Tamarit M.A."/>
        </authorList>
    </citation>
    <scope>NUCLEOTIDE SEQUENCE</scope>
    <source>
        <strain evidence="2">NCAIM Y.01608</strain>
    </source>
</reference>
<gene>
    <name evidence="2" type="ORF">OGATHE_004625</name>
</gene>
<reference evidence="2" key="1">
    <citation type="journal article" date="2021" name="Open Biol.">
        <title>Shared evolutionary footprints suggest mitochondrial oxidative damage underlies multiple complex I losses in fungi.</title>
        <authorList>
            <person name="Schikora-Tamarit M.A."/>
            <person name="Marcet-Houben M."/>
            <person name="Nosek J."/>
            <person name="Gabaldon T."/>
        </authorList>
    </citation>
    <scope>NUCLEOTIDE SEQUENCE</scope>
    <source>
        <strain evidence="2">NCAIM Y.01608</strain>
    </source>
</reference>
<proteinExistence type="predicted"/>
<keyword evidence="3" id="KW-1185">Reference proteome</keyword>
<organism evidence="2 3">
    <name type="scientific">Ogataea polymorpha</name>
    <dbReference type="NCBI Taxonomy" id="460523"/>
    <lineage>
        <taxon>Eukaryota</taxon>
        <taxon>Fungi</taxon>
        <taxon>Dikarya</taxon>
        <taxon>Ascomycota</taxon>
        <taxon>Saccharomycotina</taxon>
        <taxon>Pichiomycetes</taxon>
        <taxon>Pichiales</taxon>
        <taxon>Pichiaceae</taxon>
        <taxon>Ogataea</taxon>
    </lineage>
</organism>
<protein>
    <submittedName>
        <fullName evidence="2">Uncharacterized protein</fullName>
    </submittedName>
</protein>
<evidence type="ECO:0000256" key="1">
    <source>
        <dbReference type="SAM" id="Phobius"/>
    </source>
</evidence>
<evidence type="ECO:0000313" key="3">
    <source>
        <dbReference type="Proteomes" id="UP000788993"/>
    </source>
</evidence>
<accession>A0A9P8T2C6</accession>
<dbReference type="Proteomes" id="UP000788993">
    <property type="component" value="Unassembled WGS sequence"/>
</dbReference>
<keyword evidence="1" id="KW-1133">Transmembrane helix</keyword>
<dbReference type="EMBL" id="JAEUBD010001266">
    <property type="protein sequence ID" value="KAH3663049.1"/>
    <property type="molecule type" value="Genomic_DNA"/>
</dbReference>
<dbReference type="AlphaFoldDB" id="A0A9P8T2C6"/>
<name>A0A9P8T2C6_9ASCO</name>
<evidence type="ECO:0000313" key="2">
    <source>
        <dbReference type="EMBL" id="KAH3663049.1"/>
    </source>
</evidence>
<keyword evidence="1" id="KW-0472">Membrane</keyword>
<feature type="transmembrane region" description="Helical" evidence="1">
    <location>
        <begin position="48"/>
        <end position="69"/>
    </location>
</feature>
<comment type="caution">
    <text evidence="2">The sequence shown here is derived from an EMBL/GenBank/DDBJ whole genome shotgun (WGS) entry which is preliminary data.</text>
</comment>